<sequence length="91" mass="10979">MRTSKQKKYNLLQVEIDKLQAEKSEIVGEIGKIKVQIGKLEATQRKYQDMLSMDEMFKKDLEKRYQIKETEYRNEILNYLNSLYEIIKVEE</sequence>
<gene>
    <name evidence="2" type="primary">yibP</name>
    <name evidence="2" type="ORF">SLY_0046</name>
</gene>
<keyword evidence="1" id="KW-0175">Coiled coil</keyword>
<evidence type="ECO:0000313" key="3">
    <source>
        <dbReference type="Proteomes" id="UP000013941"/>
    </source>
</evidence>
<dbReference type="AlphaFoldDB" id="R4RVW2"/>
<dbReference type="EMBL" id="CP002548">
    <property type="protein sequence ID" value="AGL89972.1"/>
    <property type="molecule type" value="Genomic_DNA"/>
</dbReference>
<organism evidence="2 3">
    <name type="scientific">Strawberry lethal yellows phytoplasma (CPA) str. NZSb11</name>
    <dbReference type="NCBI Taxonomy" id="980422"/>
    <lineage>
        <taxon>Bacteria</taxon>
        <taxon>Bacillati</taxon>
        <taxon>Mycoplasmatota</taxon>
        <taxon>Mollicutes</taxon>
        <taxon>Acholeplasmatales</taxon>
        <taxon>Acholeplasmataceae</taxon>
        <taxon>Candidatus Phytoplasma</taxon>
        <taxon>16SrXII (Stolbur group)</taxon>
    </lineage>
</organism>
<reference evidence="2 3" key="1">
    <citation type="journal article" date="2013" name="BMC Genomics">
        <title>Comparison of the complete genome sequence of two closely related isolates of 'Candidatus Phytoplasma australiense' reveals genome plasticity.</title>
        <authorList>
            <person name="Andersen M.T."/>
            <person name="Liefting L.W."/>
            <person name="Havukkala I."/>
            <person name="Beever R.E."/>
        </authorList>
    </citation>
    <scope>NUCLEOTIDE SEQUENCE [LARGE SCALE GENOMIC DNA]</scope>
    <source>
        <strain evidence="2 3">NZSb11</strain>
    </source>
</reference>
<dbReference type="Proteomes" id="UP000013941">
    <property type="component" value="Chromosome"/>
</dbReference>
<dbReference type="KEGG" id="nzs:SLY_0046"/>
<proteinExistence type="predicted"/>
<feature type="coiled-coil region" evidence="1">
    <location>
        <begin position="2"/>
        <end position="29"/>
    </location>
</feature>
<dbReference type="PATRIC" id="fig|980422.3.peg.43"/>
<dbReference type="HOGENOM" id="CLU_2425697_0_0_14"/>
<protein>
    <submittedName>
        <fullName evidence="2">Uncharacterized protein</fullName>
    </submittedName>
</protein>
<evidence type="ECO:0000313" key="2">
    <source>
        <dbReference type="EMBL" id="AGL89972.1"/>
    </source>
</evidence>
<accession>R4RVW2</accession>
<evidence type="ECO:0000256" key="1">
    <source>
        <dbReference type="SAM" id="Coils"/>
    </source>
</evidence>
<keyword evidence="3" id="KW-1185">Reference proteome</keyword>
<name>R4RVW2_PHYAS</name>